<reference evidence="11" key="1">
    <citation type="journal article" date="2005" name="Environ. Microbiol.">
        <title>Genetic and functional properties of uncultivated thermophilic crenarchaeotes from a subsurface gold mine as revealed by analysis of genome fragments.</title>
        <authorList>
            <person name="Nunoura T."/>
            <person name="Hirayama H."/>
            <person name="Takami H."/>
            <person name="Oida H."/>
            <person name="Nishi S."/>
            <person name="Shimamura S."/>
            <person name="Suzuki Y."/>
            <person name="Inagaki F."/>
            <person name="Takai K."/>
            <person name="Nealson K.H."/>
            <person name="Horikoshi K."/>
        </authorList>
    </citation>
    <scope>NUCLEOTIDE SEQUENCE</scope>
</reference>
<dbReference type="UniPathway" id="UPA00135">
    <property type="reaction ID" value="UER00196"/>
</dbReference>
<dbReference type="InterPro" id="IPR029752">
    <property type="entry name" value="D-isomer_DH_CS1"/>
</dbReference>
<comment type="similarity">
    <text evidence="2">Belongs to the D-isomer specific 2-hydroxyacid dehydrogenase family.</text>
</comment>
<dbReference type="PANTHER" id="PTHR42789">
    <property type="entry name" value="D-ISOMER SPECIFIC 2-HYDROXYACID DEHYDROGENASE FAMILY PROTEIN (AFU_ORTHOLOGUE AFUA_6G10090)"/>
    <property type="match status" value="1"/>
</dbReference>
<dbReference type="FunFam" id="3.40.50.720:FF:000021">
    <property type="entry name" value="D-3-phosphoglycerate dehydrogenase"/>
    <property type="match status" value="1"/>
</dbReference>
<dbReference type="NCBIfam" id="TIGR01327">
    <property type="entry name" value="PGDH"/>
    <property type="match status" value="1"/>
</dbReference>
<dbReference type="EC" id="1.1.1.95" evidence="3"/>
<keyword evidence="6" id="KW-0560">Oxidoreductase</keyword>
<evidence type="ECO:0000256" key="6">
    <source>
        <dbReference type="ARBA" id="ARBA00023002"/>
    </source>
</evidence>
<dbReference type="InterPro" id="IPR006139">
    <property type="entry name" value="D-isomer_2_OHA_DH_cat_dom"/>
</dbReference>
<comment type="catalytic activity">
    <reaction evidence="9">
        <text>(2R)-3-phosphoglycerate + NAD(+) = 3-phosphooxypyruvate + NADH + H(+)</text>
        <dbReference type="Rhea" id="RHEA:12641"/>
        <dbReference type="ChEBI" id="CHEBI:15378"/>
        <dbReference type="ChEBI" id="CHEBI:18110"/>
        <dbReference type="ChEBI" id="CHEBI:57540"/>
        <dbReference type="ChEBI" id="CHEBI:57945"/>
        <dbReference type="ChEBI" id="CHEBI:58272"/>
        <dbReference type="EC" id="1.1.1.95"/>
    </reaction>
</comment>
<dbReference type="AlphaFoldDB" id="H5SIQ4"/>
<dbReference type="Pfam" id="PF01842">
    <property type="entry name" value="ACT"/>
    <property type="match status" value="1"/>
</dbReference>
<dbReference type="InterPro" id="IPR029753">
    <property type="entry name" value="D-isomer_DH_CS"/>
</dbReference>
<dbReference type="SUPFAM" id="SSF55021">
    <property type="entry name" value="ACT-like"/>
    <property type="match status" value="1"/>
</dbReference>
<reference evidence="11" key="2">
    <citation type="journal article" date="2012" name="PLoS ONE">
        <title>A Deeply Branching Thermophilic Bacterium with an Ancient Acetyl-CoA Pathway Dominates a Subsurface Ecosystem.</title>
        <authorList>
            <person name="Takami H."/>
            <person name="Noguchi H."/>
            <person name="Takaki Y."/>
            <person name="Uchiyama I."/>
            <person name="Toyoda A."/>
            <person name="Nishi S."/>
            <person name="Chee G.-J."/>
            <person name="Arai W."/>
            <person name="Nunoura T."/>
            <person name="Itoh T."/>
            <person name="Hattori M."/>
            <person name="Takai K."/>
        </authorList>
    </citation>
    <scope>NUCLEOTIDE SEQUENCE</scope>
</reference>
<evidence type="ECO:0000256" key="1">
    <source>
        <dbReference type="ARBA" id="ARBA00005216"/>
    </source>
</evidence>
<protein>
    <recommendedName>
        <fullName evidence="4">D-3-phosphoglycerate dehydrogenase</fullName>
        <ecNumber evidence="3">1.1.1.95</ecNumber>
    </recommendedName>
</protein>
<dbReference type="EMBL" id="AP011736">
    <property type="protein sequence ID" value="BAL56040.1"/>
    <property type="molecule type" value="Genomic_DNA"/>
</dbReference>
<dbReference type="InterPro" id="IPR006140">
    <property type="entry name" value="D-isomer_DH_NAD-bd"/>
</dbReference>
<dbReference type="SUPFAM" id="SSF143548">
    <property type="entry name" value="Serine metabolism enzymes domain"/>
    <property type="match status" value="1"/>
</dbReference>
<feature type="domain" description="ACT" evidence="10">
    <location>
        <begin position="460"/>
        <end position="532"/>
    </location>
</feature>
<comment type="pathway">
    <text evidence="1">Amino-acid biosynthesis; L-serine biosynthesis; L-serine from 3-phospho-D-glycerate: step 1/3.</text>
</comment>
<dbReference type="InterPro" id="IPR029009">
    <property type="entry name" value="ASB_dom_sf"/>
</dbReference>
<dbReference type="FunFam" id="3.30.1330.90:FF:000003">
    <property type="entry name" value="D-3-phosphoglycerate dehydrogenase"/>
    <property type="match status" value="1"/>
</dbReference>
<evidence type="ECO:0000256" key="4">
    <source>
        <dbReference type="ARBA" id="ARBA00021582"/>
    </source>
</evidence>
<dbReference type="SUPFAM" id="SSF51735">
    <property type="entry name" value="NAD(P)-binding Rossmann-fold domains"/>
    <property type="match status" value="1"/>
</dbReference>
<dbReference type="GO" id="GO:0006564">
    <property type="term" value="P:L-serine biosynthetic process"/>
    <property type="evidence" value="ECO:0007669"/>
    <property type="project" value="UniProtKB-KW"/>
</dbReference>
<evidence type="ECO:0000256" key="9">
    <source>
        <dbReference type="ARBA" id="ARBA00048731"/>
    </source>
</evidence>
<dbReference type="InterPro" id="IPR045865">
    <property type="entry name" value="ACT-like_dom_sf"/>
</dbReference>
<sequence>MTTYRILVSDPMSPEGLARLQAAPDVEVTAPGKMPREALLQAIGEYDALIVRSETKVDRELLERATRLTVVGRAGVGVDNIDVEAATARGVIVMNTPGANAIATCEHTFALMLALCRHIPQADASVRRGEWTRSRFVGIQLYRKTLGIIGLGRIGQRVAQRALAFGMEVLAYDPYISADIARELGVALVSLDELLARSDFITLHALLTPETRGLIGREALARVKPGARLINCARGELVDEAALVEALTSGRLAGAALDVYSTEPPLSSPLLTLDNVVLTPHLGASTEEAQRDVSLQIVDQVLDALRGTGFRNAVNFPFVDGLVWRELRPYLDLAERIGALQTQLAPGRMKKVEIELRGPDVAGHARMLNVAVLKGLLTPMVGEQVNYVNAPVLAAERGITVAQSEPSTVLDGLDYVNLISCRVLTDQGERLIAGTLFSREQPRIVQMDGFRLDASPTGIVLVMLSRDVPGVIGRVGTLLGEHGINIAEWRLGRDWPGGTALSFINLDNPIPPEVMARLVELKDIISARVVRL</sequence>
<dbReference type="PROSITE" id="PS00671">
    <property type="entry name" value="D_2_HYDROXYACID_DH_3"/>
    <property type="match status" value="1"/>
</dbReference>
<dbReference type="CDD" id="cd04902">
    <property type="entry name" value="ACT_3PGDH-xct"/>
    <property type="match status" value="1"/>
</dbReference>
<keyword evidence="5" id="KW-0028">Amino-acid biosynthesis</keyword>
<dbReference type="CDD" id="cd12173">
    <property type="entry name" value="PGDH_4"/>
    <property type="match status" value="1"/>
</dbReference>
<dbReference type="GO" id="GO:0004617">
    <property type="term" value="F:phosphoglycerate dehydrogenase activity"/>
    <property type="evidence" value="ECO:0007669"/>
    <property type="project" value="UniProtKB-EC"/>
</dbReference>
<dbReference type="Gene3D" id="3.30.1330.90">
    <property type="entry name" value="D-3-phosphoglycerate dehydrogenase, domain 3"/>
    <property type="match status" value="1"/>
</dbReference>
<keyword evidence="7" id="KW-0520">NAD</keyword>
<evidence type="ECO:0000313" key="11">
    <source>
        <dbReference type="EMBL" id="BAL56040.1"/>
    </source>
</evidence>
<dbReference type="InterPro" id="IPR002912">
    <property type="entry name" value="ACT_dom"/>
</dbReference>
<gene>
    <name evidence="11" type="ORF">HGMM_F34B05C14</name>
</gene>
<dbReference type="Pfam" id="PF19304">
    <property type="entry name" value="PGDH_inter"/>
    <property type="match status" value="1"/>
</dbReference>
<dbReference type="SUPFAM" id="SSF52283">
    <property type="entry name" value="Formate/glycerate dehydrogenase catalytic domain-like"/>
    <property type="match status" value="1"/>
</dbReference>
<dbReference type="InterPro" id="IPR036291">
    <property type="entry name" value="NAD(P)-bd_dom_sf"/>
</dbReference>
<evidence type="ECO:0000256" key="2">
    <source>
        <dbReference type="ARBA" id="ARBA00005854"/>
    </source>
</evidence>
<accession>H5SIQ4</accession>
<evidence type="ECO:0000256" key="7">
    <source>
        <dbReference type="ARBA" id="ARBA00023027"/>
    </source>
</evidence>
<dbReference type="PROSITE" id="PS00065">
    <property type="entry name" value="D_2_HYDROXYACID_DH_1"/>
    <property type="match status" value="1"/>
</dbReference>
<dbReference type="InterPro" id="IPR006236">
    <property type="entry name" value="PGDH"/>
</dbReference>
<dbReference type="PANTHER" id="PTHR42789:SF1">
    <property type="entry name" value="D-ISOMER SPECIFIC 2-HYDROXYACID DEHYDROGENASE FAMILY PROTEIN (AFU_ORTHOLOGUE AFUA_6G10090)"/>
    <property type="match status" value="1"/>
</dbReference>
<dbReference type="GO" id="GO:0051287">
    <property type="term" value="F:NAD binding"/>
    <property type="evidence" value="ECO:0007669"/>
    <property type="project" value="InterPro"/>
</dbReference>
<dbReference type="Gene3D" id="3.30.70.260">
    <property type="match status" value="1"/>
</dbReference>
<organism evidence="11">
    <name type="scientific">uncultured prokaryote</name>
    <dbReference type="NCBI Taxonomy" id="198431"/>
    <lineage>
        <taxon>unclassified sequences</taxon>
        <taxon>environmental samples</taxon>
    </lineage>
</organism>
<dbReference type="InterPro" id="IPR045626">
    <property type="entry name" value="PGDH_ASB_dom"/>
</dbReference>
<evidence type="ECO:0000259" key="10">
    <source>
        <dbReference type="PROSITE" id="PS51671"/>
    </source>
</evidence>
<evidence type="ECO:0000256" key="3">
    <source>
        <dbReference type="ARBA" id="ARBA00013143"/>
    </source>
</evidence>
<dbReference type="Pfam" id="PF00389">
    <property type="entry name" value="2-Hacid_dh"/>
    <property type="match status" value="1"/>
</dbReference>
<dbReference type="Gene3D" id="3.40.50.720">
    <property type="entry name" value="NAD(P)-binding Rossmann-like Domain"/>
    <property type="match status" value="2"/>
</dbReference>
<keyword evidence="8" id="KW-0718">Serine biosynthesis</keyword>
<name>H5SIQ4_9ZZZZ</name>
<dbReference type="InterPro" id="IPR050857">
    <property type="entry name" value="D-2-hydroxyacid_DH"/>
</dbReference>
<dbReference type="PROSITE" id="PS51671">
    <property type="entry name" value="ACT"/>
    <property type="match status" value="1"/>
</dbReference>
<dbReference type="Pfam" id="PF02826">
    <property type="entry name" value="2-Hacid_dh_C"/>
    <property type="match status" value="1"/>
</dbReference>
<proteinExistence type="inferred from homology"/>
<evidence type="ECO:0000256" key="8">
    <source>
        <dbReference type="ARBA" id="ARBA00023299"/>
    </source>
</evidence>
<evidence type="ECO:0000256" key="5">
    <source>
        <dbReference type="ARBA" id="ARBA00022605"/>
    </source>
</evidence>